<reference evidence="1 2" key="1">
    <citation type="submission" date="2020-03" db="EMBL/GenBank/DDBJ databases">
        <authorList>
            <person name="Zhu W."/>
        </authorList>
    </citation>
    <scope>NUCLEOTIDE SEQUENCE [LARGE SCALE GENOMIC DNA]</scope>
    <source>
        <strain evidence="1 2">185</strain>
    </source>
</reference>
<dbReference type="RefSeq" id="WP_166326939.1">
    <property type="nucleotide sequence ID" value="NZ_CP049916.1"/>
</dbReference>
<evidence type="ECO:0000313" key="1">
    <source>
        <dbReference type="EMBL" id="QIO10017.1"/>
    </source>
</evidence>
<sequence length="141" mass="16370">MKRWGLDGVDPERDYLYSKRTTQSPWTVLEHNVAQRIPSIDEFQYDGSVLNIVLDFHADQKTVRCEAVLAFKMIEEGCAFHTLANQNLDGKTWLMKVEHTHFLSYFNQESESIYADSLSSYVLVTQGQIFEWITTAPIQIY</sequence>
<keyword evidence="2" id="KW-1185">Reference proteome</keyword>
<accession>A0A6G8S785</accession>
<gene>
    <name evidence="1" type="ORF">G8D99_14035</name>
</gene>
<evidence type="ECO:0000313" key="2">
    <source>
        <dbReference type="Proteomes" id="UP000501939"/>
    </source>
</evidence>
<name>A0A6G8S785_9GAMM</name>
<dbReference type="Proteomes" id="UP000501939">
    <property type="component" value="Chromosome"/>
</dbReference>
<dbReference type="AlphaFoldDB" id="A0A6G8S785"/>
<protein>
    <submittedName>
        <fullName evidence="1">Uncharacterized protein</fullName>
    </submittedName>
</protein>
<dbReference type="KEGG" id="alj:G8D99_14035"/>
<dbReference type="EMBL" id="CP049916">
    <property type="protein sequence ID" value="QIO10017.1"/>
    <property type="molecule type" value="Genomic_DNA"/>
</dbReference>
<proteinExistence type="predicted"/>
<organism evidence="1 2">
    <name type="scientific">Acinetobacter lanii</name>
    <dbReference type="NCBI Taxonomy" id="2715163"/>
    <lineage>
        <taxon>Bacteria</taxon>
        <taxon>Pseudomonadati</taxon>
        <taxon>Pseudomonadota</taxon>
        <taxon>Gammaproteobacteria</taxon>
        <taxon>Moraxellales</taxon>
        <taxon>Moraxellaceae</taxon>
        <taxon>Acinetobacter</taxon>
    </lineage>
</organism>